<gene>
    <name evidence="1" type="ORF">CD30_19765</name>
</gene>
<protein>
    <submittedName>
        <fullName evidence="1">Uncharacterized protein</fullName>
    </submittedName>
</protein>
<evidence type="ECO:0000313" key="1">
    <source>
        <dbReference type="EMBL" id="KGR80096.1"/>
    </source>
</evidence>
<accession>A0A0A3I5L3</accession>
<dbReference type="EMBL" id="JPVQ01000109">
    <property type="protein sequence ID" value="KGR80096.1"/>
    <property type="molecule type" value="Genomic_DNA"/>
</dbReference>
<keyword evidence="2" id="KW-1185">Reference proteome</keyword>
<dbReference type="AlphaFoldDB" id="A0A0A3I5L3"/>
<evidence type="ECO:0000313" key="2">
    <source>
        <dbReference type="Proteomes" id="UP000030595"/>
    </source>
</evidence>
<organism evidence="1 2">
    <name type="scientific">Ureibacillus massiliensis 4400831 = CIP 108448 = CCUG 49529</name>
    <dbReference type="NCBI Taxonomy" id="1211035"/>
    <lineage>
        <taxon>Bacteria</taxon>
        <taxon>Bacillati</taxon>
        <taxon>Bacillota</taxon>
        <taxon>Bacilli</taxon>
        <taxon>Bacillales</taxon>
        <taxon>Caryophanaceae</taxon>
        <taxon>Ureibacillus</taxon>
    </lineage>
</organism>
<proteinExistence type="predicted"/>
<comment type="caution">
    <text evidence="1">The sequence shown here is derived from an EMBL/GenBank/DDBJ whole genome shotgun (WGS) entry which is preliminary data.</text>
</comment>
<name>A0A0A3I5L3_9BACL</name>
<reference evidence="1 2" key="1">
    <citation type="submission" date="2014-02" db="EMBL/GenBank/DDBJ databases">
        <title>Draft genome sequence of Lysinibacillus massiliensis CCUG 49529.</title>
        <authorList>
            <person name="Zhang F."/>
            <person name="Wang G."/>
            <person name="Zhang L."/>
        </authorList>
    </citation>
    <scope>NUCLEOTIDE SEQUENCE [LARGE SCALE GENOMIC DNA]</scope>
    <source>
        <strain evidence="1 2">CCUG 49529</strain>
    </source>
</reference>
<dbReference type="Proteomes" id="UP000030595">
    <property type="component" value="Unassembled WGS sequence"/>
</dbReference>
<sequence length="86" mass="9426">MEGAKTPTGTARAEAPGLSVAREKAEAVPVESVAPATEIDDFLICIVNRKKTVDNLKFLSLSTVWNPLKKRILLLNRIFKRLSSCS</sequence>